<dbReference type="Pfam" id="PF07992">
    <property type="entry name" value="Pyr_redox_2"/>
    <property type="match status" value="1"/>
</dbReference>
<dbReference type="AlphaFoldDB" id="A0A9X4QN00"/>
<dbReference type="InterPro" id="IPR050446">
    <property type="entry name" value="FAD-oxidoreductase/Apoptosis"/>
</dbReference>
<dbReference type="Gene3D" id="3.50.50.60">
    <property type="entry name" value="FAD/NAD(P)-binding domain"/>
    <property type="match status" value="2"/>
</dbReference>
<dbReference type="EMBL" id="JAPDHZ010000003">
    <property type="protein sequence ID" value="MDG0791827.1"/>
    <property type="molecule type" value="Genomic_DNA"/>
</dbReference>
<evidence type="ECO:0000313" key="7">
    <source>
        <dbReference type="EMBL" id="MDG0791827.1"/>
    </source>
</evidence>
<evidence type="ECO:0000313" key="8">
    <source>
        <dbReference type="Proteomes" id="UP001153387"/>
    </source>
</evidence>
<sequence length="410" mass="43376">MNNYGMVIVGAGEAGARAAAELRSRGWTGEVTLVGDERHAPYERPPLSKQALSGEEAPAPVTILDRPRLDALGIRLVSGDAAVRIDRASHEVLLAGGGKLPYERLLLATGANPRKLTLPGDASGDMLYLRKFEDALAIRSRLAAGRRIVVIGGGFIGLETAASARAAGCEATVIEVAPRILMRGVPEAIAATVEALHRANGVDFRIGIPIDSVNREDGEYVIALADGSRVRCDAVVTGIGAVPETTLAAECGLELDNGVKADECLATSDPDIFAAGDCCSFPHPLYGKRIRLEAWRNAQDQGTHVAGNMLGDRAPDGAVPWFWSDQYDRTLQVSGLSEPSHTTVLRDLGEAGKLYFHLDGDGRLVSASAMGTAGIGKEIRLAEMLIEQRAHPSPESLADAGIRLKALLRA</sequence>
<dbReference type="SUPFAM" id="SSF55424">
    <property type="entry name" value="FAD/NAD-linked reductases, dimerisation (C-terminal) domain"/>
    <property type="match status" value="1"/>
</dbReference>
<comment type="caution">
    <text evidence="7">The sequence shown here is derived from an EMBL/GenBank/DDBJ whole genome shotgun (WGS) entry which is preliminary data.</text>
</comment>
<proteinExistence type="predicted"/>
<dbReference type="GO" id="GO:0005737">
    <property type="term" value="C:cytoplasm"/>
    <property type="evidence" value="ECO:0007669"/>
    <property type="project" value="TreeGrafter"/>
</dbReference>
<dbReference type="InterPro" id="IPR028202">
    <property type="entry name" value="Reductase_C"/>
</dbReference>
<organism evidence="7 8">
    <name type="scientific">Cohnella ginsengisoli</name>
    <dbReference type="NCBI Taxonomy" id="425004"/>
    <lineage>
        <taxon>Bacteria</taxon>
        <taxon>Bacillati</taxon>
        <taxon>Bacillota</taxon>
        <taxon>Bacilli</taxon>
        <taxon>Bacillales</taxon>
        <taxon>Paenibacillaceae</taxon>
        <taxon>Cohnella</taxon>
    </lineage>
</organism>
<dbReference type="PRINTS" id="PR00368">
    <property type="entry name" value="FADPNR"/>
</dbReference>
<dbReference type="GO" id="GO:0016651">
    <property type="term" value="F:oxidoreductase activity, acting on NAD(P)H"/>
    <property type="evidence" value="ECO:0007669"/>
    <property type="project" value="TreeGrafter"/>
</dbReference>
<protein>
    <submittedName>
        <fullName evidence="7">FAD-dependent oxidoreductase</fullName>
    </submittedName>
</protein>
<feature type="domain" description="FAD/NAD(P)-binding" evidence="5">
    <location>
        <begin position="6"/>
        <end position="302"/>
    </location>
</feature>
<keyword evidence="8" id="KW-1185">Reference proteome</keyword>
<dbReference type="Gene3D" id="3.30.390.30">
    <property type="match status" value="1"/>
</dbReference>
<name>A0A9X4QN00_9BACL</name>
<keyword evidence="3" id="KW-0274">FAD</keyword>
<dbReference type="InterPro" id="IPR016156">
    <property type="entry name" value="FAD/NAD-linked_Rdtase_dimer_sf"/>
</dbReference>
<accession>A0A9X4QN00</accession>
<evidence type="ECO:0000256" key="4">
    <source>
        <dbReference type="ARBA" id="ARBA00023002"/>
    </source>
</evidence>
<dbReference type="PRINTS" id="PR00411">
    <property type="entry name" value="PNDRDTASEI"/>
</dbReference>
<dbReference type="PANTHER" id="PTHR43557">
    <property type="entry name" value="APOPTOSIS-INDUCING FACTOR 1"/>
    <property type="match status" value="1"/>
</dbReference>
<dbReference type="Proteomes" id="UP001153387">
    <property type="component" value="Unassembled WGS sequence"/>
</dbReference>
<evidence type="ECO:0000256" key="2">
    <source>
        <dbReference type="ARBA" id="ARBA00022630"/>
    </source>
</evidence>
<dbReference type="InterPro" id="IPR036188">
    <property type="entry name" value="FAD/NAD-bd_sf"/>
</dbReference>
<evidence type="ECO:0000256" key="1">
    <source>
        <dbReference type="ARBA" id="ARBA00001974"/>
    </source>
</evidence>
<keyword evidence="4" id="KW-0560">Oxidoreductase</keyword>
<evidence type="ECO:0000259" key="5">
    <source>
        <dbReference type="Pfam" id="PF07992"/>
    </source>
</evidence>
<dbReference type="RefSeq" id="WP_277565674.1">
    <property type="nucleotide sequence ID" value="NZ_JAPDHZ010000003.1"/>
</dbReference>
<reference evidence="7 8" key="1">
    <citation type="submission" date="2022-10" db="EMBL/GenBank/DDBJ databases">
        <title>Comparative genomic analysis of Cohnella hashimotonis sp. nov., isolated from the International Space Station.</title>
        <authorList>
            <person name="Simpson A."/>
            <person name="Venkateswaran K."/>
        </authorList>
    </citation>
    <scope>NUCLEOTIDE SEQUENCE [LARGE SCALE GENOMIC DNA]</scope>
    <source>
        <strain evidence="7 8">DSM 18997</strain>
    </source>
</reference>
<comment type="cofactor">
    <cofactor evidence="1">
        <name>FAD</name>
        <dbReference type="ChEBI" id="CHEBI:57692"/>
    </cofactor>
</comment>
<evidence type="ECO:0000256" key="3">
    <source>
        <dbReference type="ARBA" id="ARBA00022827"/>
    </source>
</evidence>
<dbReference type="Pfam" id="PF14759">
    <property type="entry name" value="Reductase_C"/>
    <property type="match status" value="1"/>
</dbReference>
<dbReference type="PANTHER" id="PTHR43557:SF2">
    <property type="entry name" value="RIESKE DOMAIN-CONTAINING PROTEIN-RELATED"/>
    <property type="match status" value="1"/>
</dbReference>
<keyword evidence="2" id="KW-0285">Flavoprotein</keyword>
<gene>
    <name evidence="7" type="ORF">OMP38_13875</name>
</gene>
<feature type="domain" description="Reductase C-terminal" evidence="6">
    <location>
        <begin position="321"/>
        <end position="408"/>
    </location>
</feature>
<dbReference type="SUPFAM" id="SSF51905">
    <property type="entry name" value="FAD/NAD(P)-binding domain"/>
    <property type="match status" value="1"/>
</dbReference>
<evidence type="ECO:0000259" key="6">
    <source>
        <dbReference type="Pfam" id="PF14759"/>
    </source>
</evidence>
<dbReference type="InterPro" id="IPR023753">
    <property type="entry name" value="FAD/NAD-binding_dom"/>
</dbReference>